<proteinExistence type="predicted"/>
<dbReference type="SUPFAM" id="SSF48403">
    <property type="entry name" value="Ankyrin repeat"/>
    <property type="match status" value="1"/>
</dbReference>
<dbReference type="InterPro" id="IPR002110">
    <property type="entry name" value="Ankyrin_rpt"/>
</dbReference>
<dbReference type="PROSITE" id="PS50088">
    <property type="entry name" value="ANK_REPEAT"/>
    <property type="match status" value="7"/>
</dbReference>
<keyword evidence="5" id="KW-1185">Reference proteome</keyword>
<evidence type="ECO:0000313" key="4">
    <source>
        <dbReference type="EMBL" id="OLP95368.1"/>
    </source>
</evidence>
<evidence type="ECO:0000256" key="1">
    <source>
        <dbReference type="ARBA" id="ARBA00022737"/>
    </source>
</evidence>
<protein>
    <submittedName>
        <fullName evidence="4">Kinase D-interacting substrate of 220 kDa</fullName>
    </submittedName>
</protein>
<dbReference type="SMART" id="SM00248">
    <property type="entry name" value="ANK"/>
    <property type="match status" value="8"/>
</dbReference>
<dbReference type="PANTHER" id="PTHR24141">
    <property type="entry name" value="2-5A-DEPENDENT RIBONUCLEASE"/>
    <property type="match status" value="1"/>
</dbReference>
<dbReference type="GO" id="GO:0016301">
    <property type="term" value="F:kinase activity"/>
    <property type="evidence" value="ECO:0007669"/>
    <property type="project" value="UniProtKB-KW"/>
</dbReference>
<dbReference type="Pfam" id="PF12796">
    <property type="entry name" value="Ank_2"/>
    <property type="match status" value="3"/>
</dbReference>
<keyword evidence="4" id="KW-0808">Transferase</keyword>
<feature type="repeat" description="ANK" evidence="3">
    <location>
        <begin position="543"/>
        <end position="575"/>
    </location>
</feature>
<dbReference type="PANTHER" id="PTHR24141:SF1">
    <property type="entry name" value="2-5A-DEPENDENT RIBONUCLEASE"/>
    <property type="match status" value="1"/>
</dbReference>
<feature type="repeat" description="ANK" evidence="3">
    <location>
        <begin position="647"/>
        <end position="679"/>
    </location>
</feature>
<comment type="caution">
    <text evidence="4">The sequence shown here is derived from an EMBL/GenBank/DDBJ whole genome shotgun (WGS) entry which is preliminary data.</text>
</comment>
<feature type="repeat" description="ANK" evidence="3">
    <location>
        <begin position="443"/>
        <end position="475"/>
    </location>
</feature>
<dbReference type="AlphaFoldDB" id="A0A1Q9DJN8"/>
<feature type="repeat" description="ANK" evidence="3">
    <location>
        <begin position="614"/>
        <end position="646"/>
    </location>
</feature>
<dbReference type="CDD" id="cd17039">
    <property type="entry name" value="Ubl_ubiquitin_like"/>
    <property type="match status" value="1"/>
</dbReference>
<keyword evidence="4" id="KW-0418">Kinase</keyword>
<dbReference type="OrthoDB" id="9995210at2759"/>
<gene>
    <name evidence="4" type="primary">kidins220</name>
    <name evidence="4" type="ORF">AK812_SmicGene22513</name>
</gene>
<evidence type="ECO:0000256" key="2">
    <source>
        <dbReference type="ARBA" id="ARBA00023043"/>
    </source>
</evidence>
<dbReference type="EMBL" id="LSRX01000505">
    <property type="protein sequence ID" value="OLP95368.1"/>
    <property type="molecule type" value="Genomic_DNA"/>
</dbReference>
<name>A0A1Q9DJN8_SYMMI</name>
<dbReference type="Proteomes" id="UP000186817">
    <property type="component" value="Unassembled WGS sequence"/>
</dbReference>
<sequence length="783" mass="87692">MGRFSVDEVVLAWHRLRRQWRLHRTLYEYLGKVRAKLPDKHQWAEVISRGPDPPADSSRGADAPVSHSELERLMQVVLQDTTPDDVFSVSCLRTNWKNRRGDVFKGKLADKLGKAFQKLLDGALLAKTEKPEKITRDSTMYSTFQGFLRCKLRLVDLPNFNTQLTQPMGFRAYHDAQCRDWDTIYLTNATHEFQEFYRAHYWSAVLWSELGETANCSEMAQFCSSYDGRLVRNVCPRSCGCPSQYAQPWMMVNAEGCPTGCETELTLSMRRNPCVDRELSEMKTDWDFFWDNYVPYINLKLQTIRAGILGTPLSKIEEVASVSEDVGEVVDLKRRLRKMHGFPVCLQQLVCDGSCLKDDDRVKAPAELQLVLVAVSRKSDKAQLRKVEAELAEVAGSDIEVLRGMLQVRAGKLRRFCGAALQYAASCGSTEAVRLLLDAGTWPSCMALMLAASKGHTEVASLLIDAGAEKEMINSEGRTALILAAYHGHAGVVRLLVGAGANKNSQDIRERTALMWAVIYGHTEAVKHLLLDAGTDKDLQDCCSMTALLHAAKGGRTGIARLLVEAGADTSLPEYSGKTALIMAAYRGFDEIVRLLIDAGVDKDVFDDYDDEAIDRTALMWAASLGRIQIARSLVNAGANRHLRDKKGRTAVMWAARRGHNEVERLLTDAGAGKSLQDTVLSWAEIIFPTCLRWVRRKRTDLLSQASLSWLPDFIRNVKEQGCAGITERSGIDPLLRNTWCEGSDLMYRPLAYLCPKTCGCDTLVSWRFDLEGLRSFSRPNWE</sequence>
<organism evidence="4 5">
    <name type="scientific">Symbiodinium microadriaticum</name>
    <name type="common">Dinoflagellate</name>
    <name type="synonym">Zooxanthella microadriatica</name>
    <dbReference type="NCBI Taxonomy" id="2951"/>
    <lineage>
        <taxon>Eukaryota</taxon>
        <taxon>Sar</taxon>
        <taxon>Alveolata</taxon>
        <taxon>Dinophyceae</taxon>
        <taxon>Suessiales</taxon>
        <taxon>Symbiodiniaceae</taxon>
        <taxon>Symbiodinium</taxon>
    </lineage>
</organism>
<dbReference type="GO" id="GO:0003723">
    <property type="term" value="F:RNA binding"/>
    <property type="evidence" value="ECO:0007669"/>
    <property type="project" value="TreeGrafter"/>
</dbReference>
<keyword evidence="2 3" id="KW-0040">ANK repeat</keyword>
<reference evidence="4 5" key="1">
    <citation type="submission" date="2016-02" db="EMBL/GenBank/DDBJ databases">
        <title>Genome analysis of coral dinoflagellate symbionts highlights evolutionary adaptations to a symbiotic lifestyle.</title>
        <authorList>
            <person name="Aranda M."/>
            <person name="Li Y."/>
            <person name="Liew Y.J."/>
            <person name="Baumgarten S."/>
            <person name="Simakov O."/>
            <person name="Wilson M."/>
            <person name="Piel J."/>
            <person name="Ashoor H."/>
            <person name="Bougouffa S."/>
            <person name="Bajic V.B."/>
            <person name="Ryu T."/>
            <person name="Ravasi T."/>
            <person name="Bayer T."/>
            <person name="Micklem G."/>
            <person name="Kim H."/>
            <person name="Bhak J."/>
            <person name="Lajeunesse T.C."/>
            <person name="Voolstra C.R."/>
        </authorList>
    </citation>
    <scope>NUCLEOTIDE SEQUENCE [LARGE SCALE GENOMIC DNA]</scope>
    <source>
        <strain evidence="4 5">CCMP2467</strain>
    </source>
</reference>
<feature type="repeat" description="ANK" evidence="3">
    <location>
        <begin position="476"/>
        <end position="508"/>
    </location>
</feature>
<evidence type="ECO:0000313" key="5">
    <source>
        <dbReference type="Proteomes" id="UP000186817"/>
    </source>
</evidence>
<dbReference type="InterPro" id="IPR036770">
    <property type="entry name" value="Ankyrin_rpt-contain_sf"/>
</dbReference>
<accession>A0A1Q9DJN8</accession>
<dbReference type="GO" id="GO:0004540">
    <property type="term" value="F:RNA nuclease activity"/>
    <property type="evidence" value="ECO:0007669"/>
    <property type="project" value="TreeGrafter"/>
</dbReference>
<dbReference type="Gene3D" id="1.25.40.20">
    <property type="entry name" value="Ankyrin repeat-containing domain"/>
    <property type="match status" value="3"/>
</dbReference>
<feature type="repeat" description="ANK" evidence="3">
    <location>
        <begin position="509"/>
        <end position="542"/>
    </location>
</feature>
<keyword evidence="1" id="KW-0677">Repeat</keyword>
<dbReference type="PROSITE" id="PS50297">
    <property type="entry name" value="ANK_REP_REGION"/>
    <property type="match status" value="5"/>
</dbReference>
<evidence type="ECO:0000256" key="3">
    <source>
        <dbReference type="PROSITE-ProRule" id="PRU00023"/>
    </source>
</evidence>
<feature type="repeat" description="ANK" evidence="3">
    <location>
        <begin position="576"/>
        <end position="608"/>
    </location>
</feature>
<dbReference type="GO" id="GO:0006396">
    <property type="term" value="P:RNA processing"/>
    <property type="evidence" value="ECO:0007669"/>
    <property type="project" value="TreeGrafter"/>
</dbReference>